<organism evidence="1 2">
    <name type="scientific">Rosa chinensis</name>
    <name type="common">China rose</name>
    <dbReference type="NCBI Taxonomy" id="74649"/>
    <lineage>
        <taxon>Eukaryota</taxon>
        <taxon>Viridiplantae</taxon>
        <taxon>Streptophyta</taxon>
        <taxon>Embryophyta</taxon>
        <taxon>Tracheophyta</taxon>
        <taxon>Spermatophyta</taxon>
        <taxon>Magnoliopsida</taxon>
        <taxon>eudicotyledons</taxon>
        <taxon>Gunneridae</taxon>
        <taxon>Pentapetalae</taxon>
        <taxon>rosids</taxon>
        <taxon>fabids</taxon>
        <taxon>Rosales</taxon>
        <taxon>Rosaceae</taxon>
        <taxon>Rosoideae</taxon>
        <taxon>Rosoideae incertae sedis</taxon>
        <taxon>Rosa</taxon>
    </lineage>
</organism>
<dbReference type="AlphaFoldDB" id="A0A2P6QUD8"/>
<gene>
    <name evidence="1" type="ORF">RchiOBHm_Chr4g0406751</name>
</gene>
<dbReference type="Proteomes" id="UP000238479">
    <property type="component" value="Chromosome 4"/>
</dbReference>
<accession>A0A2P6QUD8</accession>
<comment type="caution">
    <text evidence="1">The sequence shown here is derived from an EMBL/GenBank/DDBJ whole genome shotgun (WGS) entry which is preliminary data.</text>
</comment>
<reference evidence="1 2" key="1">
    <citation type="journal article" date="2018" name="Nat. Genet.">
        <title>The Rosa genome provides new insights in the design of modern roses.</title>
        <authorList>
            <person name="Bendahmane M."/>
        </authorList>
    </citation>
    <scope>NUCLEOTIDE SEQUENCE [LARGE SCALE GENOMIC DNA]</scope>
    <source>
        <strain evidence="2">cv. Old Blush</strain>
    </source>
</reference>
<dbReference type="EMBL" id="PDCK01000042">
    <property type="protein sequence ID" value="PRQ37803.1"/>
    <property type="molecule type" value="Genomic_DNA"/>
</dbReference>
<evidence type="ECO:0000313" key="1">
    <source>
        <dbReference type="EMBL" id="PRQ37803.1"/>
    </source>
</evidence>
<dbReference type="Gramene" id="PRQ37803">
    <property type="protein sequence ID" value="PRQ37803"/>
    <property type="gene ID" value="RchiOBHm_Chr4g0406751"/>
</dbReference>
<sequence>MKKDVRVTSNFSFPDSVVVLQWIPLTTVAVALRLMEFDICGHRKHATEEAGDSEEQGI</sequence>
<name>A0A2P6QUD8_ROSCH</name>
<keyword evidence="2" id="KW-1185">Reference proteome</keyword>
<proteinExistence type="predicted"/>
<evidence type="ECO:0000313" key="2">
    <source>
        <dbReference type="Proteomes" id="UP000238479"/>
    </source>
</evidence>
<protein>
    <submittedName>
        <fullName evidence="1">Uncharacterized protein</fullName>
    </submittedName>
</protein>